<proteinExistence type="predicted"/>
<sequence length="73" mass="8236">MEVVMGTISSYSRATGEGLIELDGGREPVLLDMRSSAGRRFRKGQRVQFSRIHGPKGIYAFRLKLIRMPRANL</sequence>
<dbReference type="GO" id="GO:0003677">
    <property type="term" value="F:DNA binding"/>
    <property type="evidence" value="ECO:0007669"/>
    <property type="project" value="UniProtKB-KW"/>
</dbReference>
<organism evidence="1 2">
    <name type="scientific">Pseudomonas cedrina subsp. cedrina</name>
    <dbReference type="NCBI Taxonomy" id="76762"/>
    <lineage>
        <taxon>Bacteria</taxon>
        <taxon>Pseudomonadati</taxon>
        <taxon>Pseudomonadota</taxon>
        <taxon>Gammaproteobacteria</taxon>
        <taxon>Pseudomonadales</taxon>
        <taxon>Pseudomonadaceae</taxon>
        <taxon>Pseudomonas</taxon>
    </lineage>
</organism>
<evidence type="ECO:0000313" key="1">
    <source>
        <dbReference type="EMBL" id="ONH52225.1"/>
    </source>
</evidence>
<dbReference type="Gene3D" id="2.40.50.140">
    <property type="entry name" value="Nucleic acid-binding proteins"/>
    <property type="match status" value="1"/>
</dbReference>
<dbReference type="OrthoDB" id="7014148at2"/>
<protein>
    <submittedName>
        <fullName evidence="1">DNA-binding protein</fullName>
    </submittedName>
</protein>
<comment type="caution">
    <text evidence="1">The sequence shown here is derived from an EMBL/GenBank/DDBJ whole genome shotgun (WGS) entry which is preliminary data.</text>
</comment>
<keyword evidence="1" id="KW-0238">DNA-binding</keyword>
<accession>A0A1V2K4A7</accession>
<dbReference type="AlphaFoldDB" id="A0A1V2K4A7"/>
<dbReference type="EMBL" id="MNPW01000009">
    <property type="protein sequence ID" value="ONH52225.1"/>
    <property type="molecule type" value="Genomic_DNA"/>
</dbReference>
<dbReference type="InterPro" id="IPR012340">
    <property type="entry name" value="NA-bd_OB-fold"/>
</dbReference>
<dbReference type="SUPFAM" id="SSF50249">
    <property type="entry name" value="Nucleic acid-binding proteins"/>
    <property type="match status" value="1"/>
</dbReference>
<reference evidence="1 2" key="1">
    <citation type="submission" date="2016-10" db="EMBL/GenBank/DDBJ databases">
        <title>Pseudomonas lactis sp. nov. and Pseudomonas paralactis sp. nov., isolated from bovine raw milk.</title>
        <authorList>
            <person name="Von Neubeck M."/>
            <person name="Huptas C."/>
            <person name="Glueck C."/>
            <person name="Krewinkel M."/>
            <person name="Stoeckel M."/>
            <person name="Stressler T."/>
            <person name="Fischer L."/>
            <person name="Hinrichs J."/>
            <person name="Scherer S."/>
            <person name="Wenning M."/>
        </authorList>
    </citation>
    <scope>NUCLEOTIDE SEQUENCE [LARGE SCALE GENOMIC DNA]</scope>
    <source>
        <strain evidence="1 2">DSM 17516</strain>
    </source>
</reference>
<evidence type="ECO:0000313" key="2">
    <source>
        <dbReference type="Proteomes" id="UP000189295"/>
    </source>
</evidence>
<dbReference type="RefSeq" id="WP_076952998.1">
    <property type="nucleotide sequence ID" value="NZ_MNPW01000009.1"/>
</dbReference>
<name>A0A1V2K4A7_PSECE</name>
<dbReference type="Proteomes" id="UP000189295">
    <property type="component" value="Unassembled WGS sequence"/>
</dbReference>
<gene>
    <name evidence="1" type="ORF">BLL36_19275</name>
</gene>